<organism evidence="2">
    <name type="scientific">Aphanomyces astaci</name>
    <name type="common">Crayfish plague agent</name>
    <dbReference type="NCBI Taxonomy" id="112090"/>
    <lineage>
        <taxon>Eukaryota</taxon>
        <taxon>Sar</taxon>
        <taxon>Stramenopiles</taxon>
        <taxon>Oomycota</taxon>
        <taxon>Saprolegniomycetes</taxon>
        <taxon>Saprolegniales</taxon>
        <taxon>Verrucalvaceae</taxon>
        <taxon>Aphanomyces</taxon>
    </lineage>
</organism>
<dbReference type="AlphaFoldDB" id="W4H6B9"/>
<evidence type="ECO:0000256" key="1">
    <source>
        <dbReference type="SAM" id="MobiDB-lite"/>
    </source>
</evidence>
<reference evidence="2" key="1">
    <citation type="submission" date="2013-12" db="EMBL/GenBank/DDBJ databases">
        <title>The Genome Sequence of Aphanomyces astaci APO3.</title>
        <authorList>
            <consortium name="The Broad Institute Genomics Platform"/>
            <person name="Russ C."/>
            <person name="Tyler B."/>
            <person name="van West P."/>
            <person name="Dieguez-Uribeondo J."/>
            <person name="Young S.K."/>
            <person name="Zeng Q."/>
            <person name="Gargeya S."/>
            <person name="Fitzgerald M."/>
            <person name="Abouelleil A."/>
            <person name="Alvarado L."/>
            <person name="Chapman S.B."/>
            <person name="Gainer-Dewar J."/>
            <person name="Goldberg J."/>
            <person name="Griggs A."/>
            <person name="Gujja S."/>
            <person name="Hansen M."/>
            <person name="Howarth C."/>
            <person name="Imamovic A."/>
            <person name="Ireland A."/>
            <person name="Larimer J."/>
            <person name="McCowan C."/>
            <person name="Murphy C."/>
            <person name="Pearson M."/>
            <person name="Poon T.W."/>
            <person name="Priest M."/>
            <person name="Roberts A."/>
            <person name="Saif S."/>
            <person name="Shea T."/>
            <person name="Sykes S."/>
            <person name="Wortman J."/>
            <person name="Nusbaum C."/>
            <person name="Birren B."/>
        </authorList>
    </citation>
    <scope>NUCLEOTIDE SEQUENCE [LARGE SCALE GENOMIC DNA]</scope>
    <source>
        <strain evidence="2">APO3</strain>
    </source>
</reference>
<accession>W4H6B9</accession>
<name>W4H6B9_APHAT</name>
<protein>
    <submittedName>
        <fullName evidence="2">Uncharacterized protein</fullName>
    </submittedName>
</protein>
<dbReference type="GeneID" id="20803784"/>
<dbReference type="RefSeq" id="XP_009823462.1">
    <property type="nucleotide sequence ID" value="XM_009825160.1"/>
</dbReference>
<feature type="region of interest" description="Disordered" evidence="1">
    <location>
        <begin position="30"/>
        <end position="122"/>
    </location>
</feature>
<dbReference type="EMBL" id="KI913116">
    <property type="protein sequence ID" value="ETV86663.1"/>
    <property type="molecule type" value="Genomic_DNA"/>
</dbReference>
<dbReference type="VEuPathDB" id="FungiDB:H257_01788"/>
<evidence type="ECO:0000313" key="2">
    <source>
        <dbReference type="EMBL" id="ETV86663.1"/>
    </source>
</evidence>
<feature type="compositionally biased region" description="Polar residues" evidence="1">
    <location>
        <begin position="56"/>
        <end position="69"/>
    </location>
</feature>
<feature type="compositionally biased region" description="Low complexity" evidence="1">
    <location>
        <begin position="70"/>
        <end position="103"/>
    </location>
</feature>
<sequence>MTARGQNVPLCGPMNNSLARPCYLRQHPPYAADSSSLPLRERQRQPKPTILPLALSLQTTKGSTFSTARPTTPTSSKITRSSSTQSSPPATWSRTQTTDNTTNRNHRPGAPTHPPSTTEYTHYYHTPTQKGIHINSNLEHPLEHDLQVPSIIPLPHFGYMSSRGTHRHRCTTPIRPIIAPITGTTRYCSAGSSANPVHEPCPPPSAHSTPWYIYYAPNTLRPSPPGQPPSIGTQPLPYYQPAEQRAQMGHATDQQTAQTGQAPVQPMTPLGLDAVQATPPPALLPIHPLGTICQTPTLRSGTRPEPCPSLFPTTTGQTTPRYAIPANPFLPAGPIRPSIAHTGRC</sequence>
<gene>
    <name evidence="2" type="ORF">H257_01788</name>
</gene>
<proteinExistence type="predicted"/>